<organism evidence="1 2">
    <name type="scientific">Rhizobium lentis</name>
    <dbReference type="NCBI Taxonomy" id="1138194"/>
    <lineage>
        <taxon>Bacteria</taxon>
        <taxon>Pseudomonadati</taxon>
        <taxon>Pseudomonadota</taxon>
        <taxon>Alphaproteobacteria</taxon>
        <taxon>Hyphomicrobiales</taxon>
        <taxon>Rhizobiaceae</taxon>
        <taxon>Rhizobium/Agrobacterium group</taxon>
        <taxon>Rhizobium</taxon>
    </lineage>
</organism>
<keyword evidence="2" id="KW-1185">Reference proteome</keyword>
<dbReference type="EMBL" id="JACHBC010000002">
    <property type="protein sequence ID" value="MBB5559775.1"/>
    <property type="molecule type" value="Genomic_DNA"/>
</dbReference>
<comment type="caution">
    <text evidence="1">The sequence shown here is derived from an EMBL/GenBank/DDBJ whole genome shotgun (WGS) entry which is preliminary data.</text>
</comment>
<dbReference type="Proteomes" id="UP000528824">
    <property type="component" value="Unassembled WGS sequence"/>
</dbReference>
<dbReference type="AlphaFoldDB" id="A0A7W8XC61"/>
<proteinExistence type="predicted"/>
<dbReference type="RefSeq" id="WP_183934453.1">
    <property type="nucleotide sequence ID" value="NZ_JACHBB010000002.1"/>
</dbReference>
<name>A0A7W8XC61_9HYPH</name>
<accession>A0A7W8XC61</accession>
<evidence type="ECO:0000313" key="1">
    <source>
        <dbReference type="EMBL" id="MBB5559775.1"/>
    </source>
</evidence>
<evidence type="ECO:0000313" key="2">
    <source>
        <dbReference type="Proteomes" id="UP000528824"/>
    </source>
</evidence>
<gene>
    <name evidence="1" type="ORF">GGI59_001418</name>
</gene>
<reference evidence="1 2" key="1">
    <citation type="submission" date="2020-08" db="EMBL/GenBank/DDBJ databases">
        <title>Genomic Encyclopedia of Type Strains, Phase IV (KMG-V): Genome sequencing to study the core and pangenomes of soil and plant-associated prokaryotes.</title>
        <authorList>
            <person name="Whitman W."/>
        </authorList>
    </citation>
    <scope>NUCLEOTIDE SEQUENCE [LARGE SCALE GENOMIC DNA]</scope>
    <source>
        <strain evidence="1 2">SEMIA 4034</strain>
    </source>
</reference>
<protein>
    <submittedName>
        <fullName evidence="1">Uncharacterized protein</fullName>
    </submittedName>
</protein>
<sequence length="69" mass="7640">MSKLISPEASCGFECTCALILFFIYNKHFEVNGNIDPVDEEGNAPQARGNTLMVRLNTLRSDSHPLLAE</sequence>